<proteinExistence type="predicted"/>
<feature type="domain" description="AB hydrolase-1" evidence="1">
    <location>
        <begin position="26"/>
        <end position="269"/>
    </location>
</feature>
<comment type="caution">
    <text evidence="2">The sequence shown here is derived from an EMBL/GenBank/DDBJ whole genome shotgun (WGS) entry which is preliminary data.</text>
</comment>
<dbReference type="STRING" id="590652.BST39_05090"/>
<protein>
    <recommendedName>
        <fullName evidence="1">AB hydrolase-1 domain-containing protein</fullName>
    </recommendedName>
</protein>
<evidence type="ECO:0000313" key="3">
    <source>
        <dbReference type="Proteomes" id="UP000192513"/>
    </source>
</evidence>
<dbReference type="EMBL" id="MVIE01000004">
    <property type="protein sequence ID" value="ORB45573.1"/>
    <property type="molecule type" value="Genomic_DNA"/>
</dbReference>
<dbReference type="GO" id="GO:0003824">
    <property type="term" value="F:catalytic activity"/>
    <property type="evidence" value="ECO:0007669"/>
    <property type="project" value="UniProtKB-ARBA"/>
</dbReference>
<gene>
    <name evidence="2" type="ORF">BST39_05090</name>
</gene>
<evidence type="ECO:0000259" key="1">
    <source>
        <dbReference type="Pfam" id="PF00561"/>
    </source>
</evidence>
<dbReference type="AlphaFoldDB" id="A0A1X0IFS7"/>
<dbReference type="Proteomes" id="UP000192513">
    <property type="component" value="Unassembled WGS sequence"/>
</dbReference>
<evidence type="ECO:0000313" key="2">
    <source>
        <dbReference type="EMBL" id="ORB45573.1"/>
    </source>
</evidence>
<reference evidence="2 3" key="1">
    <citation type="submission" date="2017-02" db="EMBL/GenBank/DDBJ databases">
        <title>The new phylogeny of genus Mycobacterium.</title>
        <authorList>
            <person name="Tortoli E."/>
            <person name="Trovato A."/>
            <person name="Cirillo D.M."/>
        </authorList>
    </citation>
    <scope>NUCLEOTIDE SEQUENCE [LARGE SCALE GENOMIC DNA]</scope>
    <source>
        <strain evidence="2 3">DSM 45000</strain>
    </source>
</reference>
<dbReference type="PANTHER" id="PTHR43433">
    <property type="entry name" value="HYDROLASE, ALPHA/BETA FOLD FAMILY PROTEIN"/>
    <property type="match status" value="1"/>
</dbReference>
<dbReference type="InterPro" id="IPR050471">
    <property type="entry name" value="AB_hydrolase"/>
</dbReference>
<dbReference type="InterPro" id="IPR000073">
    <property type="entry name" value="AB_hydrolase_1"/>
</dbReference>
<accession>A0A1X0IFS7</accession>
<dbReference type="SUPFAM" id="SSF53474">
    <property type="entry name" value="alpha/beta-Hydrolases"/>
    <property type="match status" value="1"/>
</dbReference>
<dbReference type="RefSeq" id="WP_083169619.1">
    <property type="nucleotide sequence ID" value="NZ_AP022619.1"/>
</dbReference>
<dbReference type="InterPro" id="IPR029058">
    <property type="entry name" value="AB_hydrolase_fold"/>
</dbReference>
<organism evidence="2 3">
    <name type="scientific">Mycobacterium paraseoulense</name>
    <dbReference type="NCBI Taxonomy" id="590652"/>
    <lineage>
        <taxon>Bacteria</taxon>
        <taxon>Bacillati</taxon>
        <taxon>Actinomycetota</taxon>
        <taxon>Actinomycetes</taxon>
        <taxon>Mycobacteriales</taxon>
        <taxon>Mycobacteriaceae</taxon>
        <taxon>Mycobacterium</taxon>
    </lineage>
</organism>
<dbReference type="Gene3D" id="3.40.50.1820">
    <property type="entry name" value="alpha/beta hydrolase"/>
    <property type="match status" value="1"/>
</dbReference>
<name>A0A1X0IFS7_9MYCO</name>
<dbReference type="OrthoDB" id="9800988at2"/>
<dbReference type="PANTHER" id="PTHR43433:SF10">
    <property type="entry name" value="AB HYDROLASE-1 DOMAIN-CONTAINING PROTEIN"/>
    <property type="match status" value="1"/>
</dbReference>
<sequence length="284" mass="30431">MTSDSVVLVDGHRVGVQRFGSVGGWPLVWCHGGLSSALDAKFFDAAGKQCSADVIAIDRPGIGRSDGCDLPTIAHWPQLVEQIANSLGLKDFAVAGWSAGAPYALACAAAMPHRVRAAATLAGMAPLETIRQVFELKLWADQMLIPAARWSARAAAALVWLGRWAPDRYLAWDIRRTAGNRDRAALNGQPVEWVIAALRDATARGASGTAEDYRRFGGAWGFDLGTVHQPVTMWQGEQDVLLPMKHAHRLATALPNSTLKVVASSGHYLPTVIAGEVLNDLAPR</sequence>
<keyword evidence="3" id="KW-1185">Reference proteome</keyword>
<dbReference type="Pfam" id="PF00561">
    <property type="entry name" value="Abhydrolase_1"/>
    <property type="match status" value="1"/>
</dbReference>